<gene>
    <name evidence="2" type="ORF">MKK02DRAFT_28570</name>
</gene>
<dbReference type="RefSeq" id="XP_052943581.1">
    <property type="nucleotide sequence ID" value="XM_053087592.1"/>
</dbReference>
<dbReference type="AlphaFoldDB" id="A0AA38H7Q1"/>
<reference evidence="2" key="1">
    <citation type="journal article" date="2022" name="G3 (Bethesda)">
        <title>High quality genome of the basidiomycete yeast Dioszegia hungarica PDD-24b-2 isolated from cloud water.</title>
        <authorList>
            <person name="Jarrige D."/>
            <person name="Haridas S."/>
            <person name="Bleykasten-Grosshans C."/>
            <person name="Joly M."/>
            <person name="Nadalig T."/>
            <person name="Sancelme M."/>
            <person name="Vuilleumier S."/>
            <person name="Grigoriev I.V."/>
            <person name="Amato P."/>
            <person name="Bringel F."/>
        </authorList>
    </citation>
    <scope>NUCLEOTIDE SEQUENCE</scope>
    <source>
        <strain evidence="2">PDD-24b-2</strain>
    </source>
</reference>
<name>A0AA38H7Q1_9TREE</name>
<comment type="caution">
    <text evidence="2">The sequence shown here is derived from an EMBL/GenBank/DDBJ whole genome shotgun (WGS) entry which is preliminary data.</text>
</comment>
<evidence type="ECO:0000256" key="1">
    <source>
        <dbReference type="SAM" id="MobiDB-lite"/>
    </source>
</evidence>
<evidence type="ECO:0000313" key="2">
    <source>
        <dbReference type="EMBL" id="KAI9633804.1"/>
    </source>
</evidence>
<dbReference type="GeneID" id="77726797"/>
<accession>A0AA38H7Q1</accession>
<dbReference type="Proteomes" id="UP001164286">
    <property type="component" value="Unassembled WGS sequence"/>
</dbReference>
<keyword evidence="3" id="KW-1185">Reference proteome</keyword>
<protein>
    <submittedName>
        <fullName evidence="2">Uncharacterized protein</fullName>
    </submittedName>
</protein>
<feature type="region of interest" description="Disordered" evidence="1">
    <location>
        <begin position="50"/>
        <end position="216"/>
    </location>
</feature>
<sequence>MVQTIDVYLDSGLIPSLSGGSAGGVDHHALMGRPILPRATPMVNIAAKKKGTKPLAIPPGRSDSSAKARGGPVGRSMEMSDEEITPRAKRPSEGRGEDMDKGGGLKGLMRIRPPVHRRTSSLDGRTGAPTVGDIVGQKLGGSKLHREASTKQPSQPRLLGIFPSATSAPQPGQILSLPQTPKYTQKSSPPIRSSHHLSPPPQTARHARSSSWAAPPTARNSCIPLFPSSPSPPSRRTQDPIELLTKLHHLVPPSRLDPLAPPPSSSTLHPPTLLAGLAFILEALVSERQILSSSSTSHPASPLPLLRNRTAIQSKSRDLDWAATHAYLLSFGRVLEGLMGMIMATEVCEATLGLVEMIKTHVDKMRKVFGEVAGMYMEGYSFVSGWWDEAGMRGSAKEVGRWGELVGVASKP</sequence>
<feature type="compositionally biased region" description="Basic and acidic residues" evidence="1">
    <location>
        <begin position="84"/>
        <end position="103"/>
    </location>
</feature>
<evidence type="ECO:0000313" key="3">
    <source>
        <dbReference type="Proteomes" id="UP001164286"/>
    </source>
</evidence>
<proteinExistence type="predicted"/>
<dbReference type="EMBL" id="JAKWFO010000008">
    <property type="protein sequence ID" value="KAI9633804.1"/>
    <property type="molecule type" value="Genomic_DNA"/>
</dbReference>
<organism evidence="2 3">
    <name type="scientific">Dioszegia hungarica</name>
    <dbReference type="NCBI Taxonomy" id="4972"/>
    <lineage>
        <taxon>Eukaryota</taxon>
        <taxon>Fungi</taxon>
        <taxon>Dikarya</taxon>
        <taxon>Basidiomycota</taxon>
        <taxon>Agaricomycotina</taxon>
        <taxon>Tremellomycetes</taxon>
        <taxon>Tremellales</taxon>
        <taxon>Bulleribasidiaceae</taxon>
        <taxon>Dioszegia</taxon>
    </lineage>
</organism>
<feature type="compositionally biased region" description="Polar residues" evidence="1">
    <location>
        <begin position="176"/>
        <end position="191"/>
    </location>
</feature>